<sequence length="369" mass="37971">MSTQDLARGLEAELSALPVPPGDLDRAIREGTGRRRRRRAGIVAAASTLVLLAGGLGVALLSGEDPGGARVLDPAGVGPFDVSGGLRAYADPGVSLHLGDRTFPAEGLGALDTDASATDLGVVHTVSGRPYLLGPDGASRPLVDGPVDDVSSFHPGSRADRAGTSVVVATLSGDVATLHLVDLRDLSTLGTRTLECGGGCEALRLDALDEGRVFLQGPTGPAVWDTRDDSWTPFGARTRVADVRNGVVLHDGPPAAELDGLGLRQVAGAIDSQLTFDGGHVLGWSSRLEPTTRGGTAILLERGAGGADRADKGALGFWSIDSDGSVLLALSTRYPRYDVLDCEVPSGRCEQIGTLEPTGGDPAFMGNDM</sequence>
<protein>
    <submittedName>
        <fullName evidence="2">Uncharacterized protein</fullName>
    </submittedName>
</protein>
<keyword evidence="3" id="KW-1185">Reference proteome</keyword>
<keyword evidence="1" id="KW-0812">Transmembrane</keyword>
<proteinExistence type="predicted"/>
<organism evidence="2 3">
    <name type="scientific">Nocardioides dokdonensis FR1436</name>
    <dbReference type="NCBI Taxonomy" id="1300347"/>
    <lineage>
        <taxon>Bacteria</taxon>
        <taxon>Bacillati</taxon>
        <taxon>Actinomycetota</taxon>
        <taxon>Actinomycetes</taxon>
        <taxon>Propionibacteriales</taxon>
        <taxon>Nocardioidaceae</taxon>
        <taxon>Nocardioides</taxon>
    </lineage>
</organism>
<keyword evidence="1" id="KW-1133">Transmembrane helix</keyword>
<dbReference type="KEGG" id="ndk:I601_2203"/>
<gene>
    <name evidence="2" type="ORF">I601_2203</name>
</gene>
<dbReference type="STRING" id="1300347.I601_2203"/>
<keyword evidence="1" id="KW-0472">Membrane</keyword>
<dbReference type="PATRIC" id="fig|1300347.3.peg.2197"/>
<evidence type="ECO:0000313" key="3">
    <source>
        <dbReference type="Proteomes" id="UP000077868"/>
    </source>
</evidence>
<dbReference type="Proteomes" id="UP000077868">
    <property type="component" value="Chromosome"/>
</dbReference>
<dbReference type="EMBL" id="CP015079">
    <property type="protein sequence ID" value="ANH38628.1"/>
    <property type="molecule type" value="Genomic_DNA"/>
</dbReference>
<name>A0A1A9GK25_9ACTN</name>
<feature type="transmembrane region" description="Helical" evidence="1">
    <location>
        <begin position="40"/>
        <end position="61"/>
    </location>
</feature>
<reference evidence="2 3" key="1">
    <citation type="submission" date="2016-03" db="EMBL/GenBank/DDBJ databases">
        <title>Complete genome sequence of a soil Actinobacterium, Nocardioides dokdonensis FR1436.</title>
        <authorList>
            <person name="Kwon S.-K."/>
            <person name="Kim K."/>
            <person name="Kim J.F."/>
        </authorList>
    </citation>
    <scope>NUCLEOTIDE SEQUENCE [LARGE SCALE GENOMIC DNA]</scope>
    <source>
        <strain evidence="2 3">FR1436</strain>
    </source>
</reference>
<dbReference type="RefSeq" id="WP_068109373.1">
    <property type="nucleotide sequence ID" value="NZ_CP015079.1"/>
</dbReference>
<dbReference type="AlphaFoldDB" id="A0A1A9GK25"/>
<dbReference type="OrthoDB" id="3773557at2"/>
<evidence type="ECO:0000256" key="1">
    <source>
        <dbReference type="SAM" id="Phobius"/>
    </source>
</evidence>
<evidence type="ECO:0000313" key="2">
    <source>
        <dbReference type="EMBL" id="ANH38628.1"/>
    </source>
</evidence>
<accession>A0A1A9GK25</accession>